<sequence>MRSITRAALTAVAVIPTSLAAPAFASAADAGEVAFAFTASGSTVTNTITNDSGTPLDCMTGLAPAPGGVLPPVAEVIANGQTLGTSGRVQPGVTTQTVTEIPDGTYVVLASCSTDGLATMWVSDYPGIADHLAPLPVTAYPVQQASPVVTVPATLPAFGSS</sequence>
<name>A0ABT7RMA1_9NOCA</name>
<dbReference type="EMBL" id="JAUBOF010000028">
    <property type="protein sequence ID" value="MDM7488763.1"/>
    <property type="molecule type" value="Genomic_DNA"/>
</dbReference>
<dbReference type="Proteomes" id="UP001233164">
    <property type="component" value="Unassembled WGS sequence"/>
</dbReference>
<evidence type="ECO:0000256" key="1">
    <source>
        <dbReference type="SAM" id="SignalP"/>
    </source>
</evidence>
<evidence type="ECO:0008006" key="4">
    <source>
        <dbReference type="Google" id="ProtNLM"/>
    </source>
</evidence>
<protein>
    <recommendedName>
        <fullName evidence="4">Secreted protein</fullName>
    </recommendedName>
</protein>
<keyword evidence="1" id="KW-0732">Signal</keyword>
<evidence type="ECO:0000313" key="2">
    <source>
        <dbReference type="EMBL" id="MDM7488763.1"/>
    </source>
</evidence>
<proteinExistence type="predicted"/>
<keyword evidence="3" id="KW-1185">Reference proteome</keyword>
<feature type="chain" id="PRO_5046627193" description="Secreted protein" evidence="1">
    <location>
        <begin position="28"/>
        <end position="161"/>
    </location>
</feature>
<gene>
    <name evidence="2" type="ORF">QT969_10710</name>
</gene>
<comment type="caution">
    <text evidence="2">The sequence shown here is derived from an EMBL/GenBank/DDBJ whole genome shotgun (WGS) entry which is preliminary data.</text>
</comment>
<reference evidence="2 3" key="1">
    <citation type="submission" date="2023-06" db="EMBL/GenBank/DDBJ databases">
        <title>Rhodococcus indonesiensis sp. nov a new member of the Rhodococcus ruber lineage isolated from a sediment of neutral hot spring.</title>
        <authorList>
            <person name="Kusuma A.B."/>
            <person name="Fenylestari G."/>
            <person name="Ammar F."/>
            <person name="Nouioui I."/>
            <person name="Goodfellow M."/>
        </authorList>
    </citation>
    <scope>NUCLEOTIDE SEQUENCE [LARGE SCALE GENOMIC DNA]</scope>
    <source>
        <strain evidence="2 3">CSLK01-03</strain>
    </source>
</reference>
<accession>A0ABT7RMA1</accession>
<organism evidence="2 3">
    <name type="scientific">Rhodococcus indonesiensis</name>
    <dbReference type="NCBI Taxonomy" id="3055869"/>
    <lineage>
        <taxon>Bacteria</taxon>
        <taxon>Bacillati</taxon>
        <taxon>Actinomycetota</taxon>
        <taxon>Actinomycetes</taxon>
        <taxon>Mycobacteriales</taxon>
        <taxon>Nocardiaceae</taxon>
        <taxon>Rhodococcus</taxon>
    </lineage>
</organism>
<feature type="signal peptide" evidence="1">
    <location>
        <begin position="1"/>
        <end position="27"/>
    </location>
</feature>
<evidence type="ECO:0000313" key="3">
    <source>
        <dbReference type="Proteomes" id="UP001233164"/>
    </source>
</evidence>
<dbReference type="RefSeq" id="WP_289378827.1">
    <property type="nucleotide sequence ID" value="NZ_JAUBOF010000028.1"/>
</dbReference>